<dbReference type="Proteomes" id="UP000004699">
    <property type="component" value="Unassembled WGS sequence"/>
</dbReference>
<evidence type="ECO:0000313" key="2">
    <source>
        <dbReference type="Proteomes" id="UP000004699"/>
    </source>
</evidence>
<organism evidence="1 2">
    <name type="scientific">Luminiphilus syltensis NOR5-1B</name>
    <dbReference type="NCBI Taxonomy" id="565045"/>
    <lineage>
        <taxon>Bacteria</taxon>
        <taxon>Pseudomonadati</taxon>
        <taxon>Pseudomonadota</taxon>
        <taxon>Gammaproteobacteria</taxon>
        <taxon>Cellvibrionales</taxon>
        <taxon>Halieaceae</taxon>
        <taxon>Luminiphilus</taxon>
    </lineage>
</organism>
<dbReference type="EMBL" id="DS999411">
    <property type="protein sequence ID" value="EED34347.1"/>
    <property type="molecule type" value="Genomic_DNA"/>
</dbReference>
<protein>
    <submittedName>
        <fullName evidence="1">Uncharacterized protein</fullName>
    </submittedName>
</protein>
<dbReference type="STRING" id="565045.NOR51B_284"/>
<evidence type="ECO:0000313" key="1">
    <source>
        <dbReference type="EMBL" id="EED34347.1"/>
    </source>
</evidence>
<accession>B8KVB8</accession>
<proteinExistence type="predicted"/>
<sequence length="44" mass="4868">MVAKTCQGRAFAGPRRVAAVEKIAKGIDSFIFWDNNPNYELNAP</sequence>
<name>B8KVB8_9GAMM</name>
<gene>
    <name evidence="1" type="ORF">NOR51B_284</name>
</gene>
<dbReference type="HOGENOM" id="CLU_3218266_0_0_6"/>
<keyword evidence="2" id="KW-1185">Reference proteome</keyword>
<dbReference type="AlphaFoldDB" id="B8KVB8"/>
<reference evidence="2" key="1">
    <citation type="journal article" date="2013" name="BMC Microbiol.">
        <title>Taxonomy and evolution of bacteriochlorophyll a-containing members of the OM60/NOR5 clade of marine gammaproteobacteria: description of Luminiphilus syltensis gen. nov., sp. nov., reclassification of Haliea rubra as Pseudohaliea rubra gen. nov., comb. nov., and emendation of Chromatocurvus halotolerans.</title>
        <authorList>
            <person name="Spring S."/>
            <person name="Riedel T."/>
            <person name="Sproer C."/>
            <person name="Yan S."/>
            <person name="Harder J."/>
            <person name="Fuchs B.M."/>
        </authorList>
    </citation>
    <scope>NUCLEOTIDE SEQUENCE [LARGE SCALE GENOMIC DNA]</scope>
    <source>
        <strain evidence="2">NOR51-B</strain>
    </source>
</reference>